<dbReference type="CDD" id="cd14066">
    <property type="entry name" value="STKc_IRAK"/>
    <property type="match status" value="1"/>
</dbReference>
<dbReference type="InterPro" id="IPR032675">
    <property type="entry name" value="LRR_dom_sf"/>
</dbReference>
<feature type="binding site" evidence="19">
    <location>
        <position position="661"/>
    </location>
    <ligand>
        <name>ATP</name>
        <dbReference type="ChEBI" id="CHEBI:30616"/>
    </ligand>
</feature>
<dbReference type="InterPro" id="IPR001245">
    <property type="entry name" value="Ser-Thr/Tyr_kinase_cat_dom"/>
</dbReference>
<dbReference type="SUPFAM" id="SSF52058">
    <property type="entry name" value="L domain-like"/>
    <property type="match status" value="1"/>
</dbReference>
<keyword evidence="11 23" id="KW-0418">Kinase</keyword>
<proteinExistence type="predicted"/>
<evidence type="ECO:0000256" key="3">
    <source>
        <dbReference type="ARBA" id="ARBA00022527"/>
    </source>
</evidence>
<name>A0A445M251_GLYSO</name>
<gene>
    <name evidence="23" type="ORF">D0Y65_001237</name>
</gene>
<evidence type="ECO:0000256" key="14">
    <source>
        <dbReference type="ARBA" id="ARBA00023136"/>
    </source>
</evidence>
<dbReference type="GO" id="GO:0016020">
    <property type="term" value="C:membrane"/>
    <property type="evidence" value="ECO:0007669"/>
    <property type="project" value="UniProtKB-SubCell"/>
</dbReference>
<evidence type="ECO:0000256" key="8">
    <source>
        <dbReference type="ARBA" id="ARBA00022729"/>
    </source>
</evidence>
<keyword evidence="6" id="KW-0808">Transferase</keyword>
<organism evidence="23 24">
    <name type="scientific">Glycine soja</name>
    <name type="common">Wild soybean</name>
    <dbReference type="NCBI Taxonomy" id="3848"/>
    <lineage>
        <taxon>Eukaryota</taxon>
        <taxon>Viridiplantae</taxon>
        <taxon>Streptophyta</taxon>
        <taxon>Embryophyta</taxon>
        <taxon>Tracheophyta</taxon>
        <taxon>Spermatophyta</taxon>
        <taxon>Magnoliopsida</taxon>
        <taxon>eudicotyledons</taxon>
        <taxon>Gunneridae</taxon>
        <taxon>Pentapetalae</taxon>
        <taxon>rosids</taxon>
        <taxon>fabids</taxon>
        <taxon>Fabales</taxon>
        <taxon>Fabaceae</taxon>
        <taxon>Papilionoideae</taxon>
        <taxon>50 kb inversion clade</taxon>
        <taxon>NPAAA clade</taxon>
        <taxon>indigoferoid/millettioid clade</taxon>
        <taxon>Phaseoleae</taxon>
        <taxon>Glycine</taxon>
        <taxon>Glycine subgen. Soja</taxon>
    </lineage>
</organism>
<dbReference type="InterPro" id="IPR011009">
    <property type="entry name" value="Kinase-like_dom_sf"/>
</dbReference>
<dbReference type="Pfam" id="PF07714">
    <property type="entry name" value="PK_Tyr_Ser-Thr"/>
    <property type="match status" value="1"/>
</dbReference>
<evidence type="ECO:0000256" key="5">
    <source>
        <dbReference type="ARBA" id="ARBA00022614"/>
    </source>
</evidence>
<dbReference type="PANTHER" id="PTHR48006:SF49">
    <property type="entry name" value="LRR RECEPTOR-LIKE KINASE"/>
    <property type="match status" value="1"/>
</dbReference>
<keyword evidence="5" id="KW-0433">Leucine-rich repeat</keyword>
<dbReference type="FunFam" id="3.80.10.10:FF:000452">
    <property type="entry name" value="Probable LRR receptor-like serine/threonine-protein kinase RFK1"/>
    <property type="match status" value="1"/>
</dbReference>
<dbReference type="SUPFAM" id="SSF56112">
    <property type="entry name" value="Protein kinase-like (PK-like)"/>
    <property type="match status" value="1"/>
</dbReference>
<comment type="subcellular location">
    <subcellularLocation>
        <location evidence="1">Membrane</location>
        <topology evidence="1">Single-pass type I membrane protein</topology>
    </subcellularLocation>
</comment>
<keyword evidence="15 23" id="KW-0675">Receptor</keyword>
<dbReference type="FunFam" id="3.30.200.20:FF:000217">
    <property type="entry name" value="probable LRR receptor-like serine/threonine-protein kinase At1g53430"/>
    <property type="match status" value="1"/>
</dbReference>
<dbReference type="InterPro" id="IPR017441">
    <property type="entry name" value="Protein_kinase_ATP_BS"/>
</dbReference>
<dbReference type="Gene3D" id="3.30.200.20">
    <property type="entry name" value="Phosphorylase Kinase, domain 1"/>
    <property type="match status" value="1"/>
</dbReference>
<evidence type="ECO:0000256" key="1">
    <source>
        <dbReference type="ARBA" id="ARBA00004479"/>
    </source>
</evidence>
<evidence type="ECO:0000256" key="10">
    <source>
        <dbReference type="ARBA" id="ARBA00022741"/>
    </source>
</evidence>
<keyword evidence="12 19" id="KW-0067">ATP-binding</keyword>
<dbReference type="GO" id="GO:0005524">
    <property type="term" value="F:ATP binding"/>
    <property type="evidence" value="ECO:0007669"/>
    <property type="project" value="UniProtKB-UniRule"/>
</dbReference>
<evidence type="ECO:0000256" key="11">
    <source>
        <dbReference type="ARBA" id="ARBA00022777"/>
    </source>
</evidence>
<feature type="domain" description="Protein kinase" evidence="22">
    <location>
        <begin position="633"/>
        <end position="918"/>
    </location>
</feature>
<feature type="signal peptide" evidence="21">
    <location>
        <begin position="1"/>
        <end position="24"/>
    </location>
</feature>
<evidence type="ECO:0000256" key="2">
    <source>
        <dbReference type="ARBA" id="ARBA00012513"/>
    </source>
</evidence>
<dbReference type="PROSITE" id="PS00108">
    <property type="entry name" value="PROTEIN_KINASE_ST"/>
    <property type="match status" value="1"/>
</dbReference>
<evidence type="ECO:0000256" key="17">
    <source>
        <dbReference type="ARBA" id="ARBA00047899"/>
    </source>
</evidence>
<evidence type="ECO:0000256" key="13">
    <source>
        <dbReference type="ARBA" id="ARBA00022989"/>
    </source>
</evidence>
<dbReference type="GO" id="GO:0004674">
    <property type="term" value="F:protein serine/threonine kinase activity"/>
    <property type="evidence" value="ECO:0007669"/>
    <property type="project" value="UniProtKB-KW"/>
</dbReference>
<evidence type="ECO:0000259" key="22">
    <source>
        <dbReference type="PROSITE" id="PS50011"/>
    </source>
</evidence>
<keyword evidence="7 20" id="KW-0812">Transmembrane</keyword>
<evidence type="ECO:0000313" key="23">
    <source>
        <dbReference type="EMBL" id="RZC29579.1"/>
    </source>
</evidence>
<keyword evidence="13 20" id="KW-1133">Transmembrane helix</keyword>
<evidence type="ECO:0000256" key="16">
    <source>
        <dbReference type="ARBA" id="ARBA00023180"/>
    </source>
</evidence>
<evidence type="ECO:0000256" key="20">
    <source>
        <dbReference type="SAM" id="Phobius"/>
    </source>
</evidence>
<evidence type="ECO:0000256" key="19">
    <source>
        <dbReference type="PROSITE-ProRule" id="PRU10141"/>
    </source>
</evidence>
<evidence type="ECO:0000313" key="24">
    <source>
        <dbReference type="Proteomes" id="UP000289340"/>
    </source>
</evidence>
<comment type="catalytic activity">
    <reaction evidence="18">
        <text>L-seryl-[protein] + ATP = O-phospho-L-seryl-[protein] + ADP + H(+)</text>
        <dbReference type="Rhea" id="RHEA:17989"/>
        <dbReference type="Rhea" id="RHEA-COMP:9863"/>
        <dbReference type="Rhea" id="RHEA-COMP:11604"/>
        <dbReference type="ChEBI" id="CHEBI:15378"/>
        <dbReference type="ChEBI" id="CHEBI:29999"/>
        <dbReference type="ChEBI" id="CHEBI:30616"/>
        <dbReference type="ChEBI" id="CHEBI:83421"/>
        <dbReference type="ChEBI" id="CHEBI:456216"/>
        <dbReference type="EC" id="2.7.11.1"/>
    </reaction>
</comment>
<dbReference type="AlphaFoldDB" id="A0A445M251"/>
<keyword evidence="16" id="KW-0325">Glycoprotein</keyword>
<dbReference type="PANTHER" id="PTHR48006">
    <property type="entry name" value="LEUCINE-RICH REPEAT-CONTAINING PROTEIN DDB_G0281931-RELATED"/>
    <property type="match status" value="1"/>
</dbReference>
<comment type="caution">
    <text evidence="23">The sequence shown here is derived from an EMBL/GenBank/DDBJ whole genome shotgun (WGS) entry which is preliminary data.</text>
</comment>
<evidence type="ECO:0000256" key="7">
    <source>
        <dbReference type="ARBA" id="ARBA00022692"/>
    </source>
</evidence>
<keyword evidence="24" id="KW-1185">Reference proteome</keyword>
<dbReference type="Pfam" id="PF23598">
    <property type="entry name" value="LRR_14"/>
    <property type="match status" value="1"/>
</dbReference>
<dbReference type="InterPro" id="IPR000719">
    <property type="entry name" value="Prot_kinase_dom"/>
</dbReference>
<sequence>MMGVFSGFPLLFLLPFCFASLAFGATLPEDEVQALRDIAHTIGKKNWNYSVDPCTGKSNWNSSEKNVVTCNCSFVNHTCHVVSIILKEQNLSGIISTDLVRLPYLQQIDFTRNYLNGTIPRQLGTLNLVNISFIGNRLTGPIPKELGNITTLKILKLEFNQLSGSLPLELGNLAQIEKLHLTSNNFNGELPATLARLTTLKELIMHGSGLSGPIPSGISILRNLTDLRVTDLNGSDSRFPQLNNMTNLLTLIFRSCNIIGSLPENLVKLTNLEILDVSYNKLTGPIPSIFGDLPHLNMLFLEGNHLTGSLPRLIDRPHYVDLSYNNLSIGNNIEELQCQPGTVNLFASFSNGNSLGNVSCLSNIPCKTSYSLHINCGGNLVTDGKKTYDDDTGETTGPASFHNDRGKNWALINNGHLFDTDRVNYYNVTNSTKLVMENVELYMNARVSPTSLTYYGFCLGNGNYTVKLHFAEIMFTDDKTYSSLGRRVFDIYIQRNLVAKDFNIAKEAGGVGKAVIKNFTVVVTSNALEIRLYWAGKGTTSIPFRSVYGPLISAISVDPNFIPPSESGSSSISIIRVVVAVVVAGAIIILIFGILWWKRFLGWERSVARELKGFESQTSLFTLRQIKAATNNFDKSLKIGEGGFGLVYKGVLSDGTVVAVKQLSTRSRQGSREFVNEIGLISALQHPCLVKLYGCCMEEDQLLLIYEYMENNSLAHALFAKNDESEKCQLRLDWQTRHRICVGIAKGLAYLHEESKLKIVHRDIKANNVLLDKDLNPKISDFGLAKLNDEDKTHLSTRIAGTYGYIAPEYAMHGYLTDKADVYSFGIVALEIVSGMSNTISQPTEECFSLIDRVHLLKENGNLMEIVDKRLGEHFNKTEAMMMINVALLCTKVSLALRPTMSLVVSMLEGRTRIQEVVLDKREVLDDDKFEIMQQYYQHRGENNIIESQNLSYPTGESSKLFADTSSSGEQIES</sequence>
<dbReference type="Pfam" id="PF11721">
    <property type="entry name" value="Malectin"/>
    <property type="match status" value="1"/>
</dbReference>
<dbReference type="FunFam" id="1.10.510.10:FF:000044">
    <property type="entry name" value="Putative LRR receptor-like serine/threonine-protein kinase"/>
    <property type="match status" value="1"/>
</dbReference>
<keyword evidence="8 21" id="KW-0732">Signal</keyword>
<reference evidence="23 24" key="1">
    <citation type="submission" date="2018-09" db="EMBL/GenBank/DDBJ databases">
        <title>A high-quality reference genome of wild soybean provides a powerful tool to mine soybean genomes.</title>
        <authorList>
            <person name="Xie M."/>
            <person name="Chung C.Y.L."/>
            <person name="Li M.-W."/>
            <person name="Wong F.-L."/>
            <person name="Chan T.-F."/>
            <person name="Lam H.-M."/>
        </authorList>
    </citation>
    <scope>NUCLEOTIDE SEQUENCE [LARGE SCALE GENOMIC DNA]</scope>
    <source>
        <strain evidence="24">cv. W05</strain>
        <tissue evidence="23">Hypocotyl of etiolated seedlings</tissue>
    </source>
</reference>
<dbReference type="SMART" id="SM00220">
    <property type="entry name" value="S_TKc"/>
    <property type="match status" value="1"/>
</dbReference>
<comment type="catalytic activity">
    <reaction evidence="17">
        <text>L-threonyl-[protein] + ATP = O-phospho-L-threonyl-[protein] + ADP + H(+)</text>
        <dbReference type="Rhea" id="RHEA:46608"/>
        <dbReference type="Rhea" id="RHEA-COMP:11060"/>
        <dbReference type="Rhea" id="RHEA-COMP:11605"/>
        <dbReference type="ChEBI" id="CHEBI:15378"/>
        <dbReference type="ChEBI" id="CHEBI:30013"/>
        <dbReference type="ChEBI" id="CHEBI:30616"/>
        <dbReference type="ChEBI" id="CHEBI:61977"/>
        <dbReference type="ChEBI" id="CHEBI:456216"/>
        <dbReference type="EC" id="2.7.11.1"/>
    </reaction>
</comment>
<dbReference type="InterPro" id="IPR051824">
    <property type="entry name" value="LRR_Rcpt-Like_S/T_Kinase"/>
</dbReference>
<feature type="chain" id="PRO_5018983509" description="non-specific serine/threonine protein kinase" evidence="21">
    <location>
        <begin position="25"/>
        <end position="974"/>
    </location>
</feature>
<dbReference type="Gramene" id="XM_028380869.1">
    <property type="protein sequence ID" value="XP_028236670.1"/>
    <property type="gene ID" value="LOC114415986"/>
</dbReference>
<evidence type="ECO:0000256" key="15">
    <source>
        <dbReference type="ARBA" id="ARBA00023170"/>
    </source>
</evidence>
<evidence type="ECO:0000256" key="6">
    <source>
        <dbReference type="ARBA" id="ARBA00022679"/>
    </source>
</evidence>
<keyword evidence="3" id="KW-0723">Serine/threonine-protein kinase</keyword>
<dbReference type="Proteomes" id="UP000289340">
    <property type="component" value="Chromosome 1"/>
</dbReference>
<dbReference type="Gene3D" id="1.10.510.10">
    <property type="entry name" value="Transferase(Phosphotransferase) domain 1"/>
    <property type="match status" value="1"/>
</dbReference>
<dbReference type="InterPro" id="IPR021720">
    <property type="entry name" value="Malectin_dom"/>
</dbReference>
<dbReference type="PROSITE" id="PS00107">
    <property type="entry name" value="PROTEIN_KINASE_ATP"/>
    <property type="match status" value="1"/>
</dbReference>
<evidence type="ECO:0000256" key="21">
    <source>
        <dbReference type="SAM" id="SignalP"/>
    </source>
</evidence>
<feature type="transmembrane region" description="Helical" evidence="20">
    <location>
        <begin position="574"/>
        <end position="597"/>
    </location>
</feature>
<protein>
    <recommendedName>
        <fullName evidence="2">non-specific serine/threonine protein kinase</fullName>
        <ecNumber evidence="2">2.7.11.1</ecNumber>
    </recommendedName>
</protein>
<evidence type="ECO:0000256" key="9">
    <source>
        <dbReference type="ARBA" id="ARBA00022737"/>
    </source>
</evidence>
<evidence type="ECO:0000256" key="4">
    <source>
        <dbReference type="ARBA" id="ARBA00022553"/>
    </source>
</evidence>
<dbReference type="FunFam" id="2.60.120.430:FF:000004">
    <property type="entry name" value="Putative leucine-rich repeat receptor-like serine/threonine-protein kinase"/>
    <property type="match status" value="1"/>
</dbReference>
<accession>A0A445M251</accession>
<dbReference type="EC" id="2.7.11.1" evidence="2"/>
<dbReference type="Gene3D" id="3.80.10.10">
    <property type="entry name" value="Ribonuclease Inhibitor"/>
    <property type="match status" value="2"/>
</dbReference>
<keyword evidence="9" id="KW-0677">Repeat</keyword>
<keyword evidence="4" id="KW-0597">Phosphoprotein</keyword>
<dbReference type="InterPro" id="IPR008271">
    <property type="entry name" value="Ser/Thr_kinase_AS"/>
</dbReference>
<keyword evidence="10 19" id="KW-0547">Nucleotide-binding</keyword>
<keyword evidence="14 20" id="KW-0472">Membrane</keyword>
<dbReference type="InterPro" id="IPR055414">
    <property type="entry name" value="LRR_R13L4/SHOC2-like"/>
</dbReference>
<dbReference type="PROSITE" id="PS50011">
    <property type="entry name" value="PROTEIN_KINASE_DOM"/>
    <property type="match status" value="1"/>
</dbReference>
<dbReference type="EMBL" id="QZWG01000001">
    <property type="protein sequence ID" value="RZC29579.1"/>
    <property type="molecule type" value="Genomic_DNA"/>
</dbReference>
<evidence type="ECO:0000256" key="12">
    <source>
        <dbReference type="ARBA" id="ARBA00022840"/>
    </source>
</evidence>
<dbReference type="Gene3D" id="2.60.120.430">
    <property type="entry name" value="Galactose-binding lectin"/>
    <property type="match status" value="1"/>
</dbReference>
<evidence type="ECO:0000256" key="18">
    <source>
        <dbReference type="ARBA" id="ARBA00048679"/>
    </source>
</evidence>